<protein>
    <submittedName>
        <fullName evidence="2">HHE domain protein</fullName>
    </submittedName>
</protein>
<keyword evidence="3" id="KW-1185">Reference proteome</keyword>
<dbReference type="Pfam" id="PF01814">
    <property type="entry name" value="Hemerythrin"/>
    <property type="match status" value="1"/>
</dbReference>
<dbReference type="Proteomes" id="UP000008383">
    <property type="component" value="Unassembled WGS sequence"/>
</dbReference>
<dbReference type="KEGG" id="tve:TRV_02046"/>
<comment type="caution">
    <text evidence="2">The sequence shown here is derived from an EMBL/GenBank/DDBJ whole genome shotgun (WGS) entry which is preliminary data.</text>
</comment>
<dbReference type="InterPro" id="IPR012312">
    <property type="entry name" value="Hemerythrin-like"/>
</dbReference>
<gene>
    <name evidence="2" type="ORF">TRV_02046</name>
</gene>
<dbReference type="OrthoDB" id="9983919at2759"/>
<dbReference type="AlphaFoldDB" id="D4D4M9"/>
<dbReference type="PANTHER" id="PTHR35585:SF1">
    <property type="entry name" value="HHE DOMAIN PROTEIN (AFU_ORTHOLOGUE AFUA_4G00730)"/>
    <property type="match status" value="1"/>
</dbReference>
<dbReference type="PANTHER" id="PTHR35585">
    <property type="entry name" value="HHE DOMAIN PROTEIN (AFU_ORTHOLOGUE AFUA_4G00730)"/>
    <property type="match status" value="1"/>
</dbReference>
<reference evidence="3" key="1">
    <citation type="journal article" date="2011" name="Genome Biol.">
        <title>Comparative and functional genomics provide insights into the pathogenicity of dermatophytic fungi.</title>
        <authorList>
            <person name="Burmester A."/>
            <person name="Shelest E."/>
            <person name="Gloeckner G."/>
            <person name="Heddergott C."/>
            <person name="Schindler S."/>
            <person name="Staib P."/>
            <person name="Heidel A."/>
            <person name="Felder M."/>
            <person name="Petzold A."/>
            <person name="Szafranski K."/>
            <person name="Feuermann M."/>
            <person name="Pedruzzi I."/>
            <person name="Priebe S."/>
            <person name="Groth M."/>
            <person name="Winkler R."/>
            <person name="Li W."/>
            <person name="Kniemeyer O."/>
            <person name="Schroeckh V."/>
            <person name="Hertweck C."/>
            <person name="Hube B."/>
            <person name="White T.C."/>
            <person name="Platzer M."/>
            <person name="Guthke R."/>
            <person name="Heitman J."/>
            <person name="Woestemeyer J."/>
            <person name="Zipfel P.F."/>
            <person name="Monod M."/>
            <person name="Brakhage A.A."/>
        </authorList>
    </citation>
    <scope>NUCLEOTIDE SEQUENCE [LARGE SCALE GENOMIC DNA]</scope>
    <source>
        <strain evidence="3">HKI 0517</strain>
    </source>
</reference>
<evidence type="ECO:0000313" key="3">
    <source>
        <dbReference type="Proteomes" id="UP000008383"/>
    </source>
</evidence>
<dbReference type="EMBL" id="ACYE01000105">
    <property type="protein sequence ID" value="EFE43231.1"/>
    <property type="molecule type" value="Genomic_DNA"/>
</dbReference>
<name>D4D4M9_TRIVH</name>
<sequence length="220" mass="24956">MNCLRVSRTVIPSLRTAAPRAIPLSRHPALAYFSTTSAMQNRISDAVKADHRELEQYYQIIINSIDPGEKTKYQNAFVWELARHSVGEELVLYPAMERIMGDEGTKLTEKDRKEHQLVKEQLKVFQATDATDPNFMDLIKGLMGNLSDHIKEEESIDLVKIEERLDPKESDQMAASFERTKMFVPTRSHPSAPNKPPFETAVGLLTAPIDKVADLFRSFP</sequence>
<evidence type="ECO:0000259" key="1">
    <source>
        <dbReference type="Pfam" id="PF01814"/>
    </source>
</evidence>
<dbReference type="Gene3D" id="1.20.120.520">
    <property type="entry name" value="nmb1532 protein domain like"/>
    <property type="match status" value="1"/>
</dbReference>
<accession>D4D4M9</accession>
<dbReference type="HOGENOM" id="CLU_079417_0_0_1"/>
<organism evidence="2 3">
    <name type="scientific">Trichophyton verrucosum (strain HKI 0517)</name>
    <dbReference type="NCBI Taxonomy" id="663202"/>
    <lineage>
        <taxon>Eukaryota</taxon>
        <taxon>Fungi</taxon>
        <taxon>Dikarya</taxon>
        <taxon>Ascomycota</taxon>
        <taxon>Pezizomycotina</taxon>
        <taxon>Eurotiomycetes</taxon>
        <taxon>Eurotiomycetidae</taxon>
        <taxon>Onygenales</taxon>
        <taxon>Arthrodermataceae</taxon>
        <taxon>Trichophyton</taxon>
    </lineage>
</organism>
<dbReference type="RefSeq" id="XP_003023849.1">
    <property type="nucleotide sequence ID" value="XM_003023803.1"/>
</dbReference>
<evidence type="ECO:0000313" key="2">
    <source>
        <dbReference type="EMBL" id="EFE43231.1"/>
    </source>
</evidence>
<dbReference type="GeneID" id="9582461"/>
<feature type="domain" description="Hemerythrin-like" evidence="1">
    <location>
        <begin position="43"/>
        <end position="156"/>
    </location>
</feature>
<proteinExistence type="predicted"/>